<dbReference type="Pfam" id="PF01841">
    <property type="entry name" value="Transglut_core"/>
    <property type="match status" value="1"/>
</dbReference>
<dbReference type="SUPFAM" id="SSF49373">
    <property type="entry name" value="Invasin/intimin cell-adhesion fragments"/>
    <property type="match status" value="1"/>
</dbReference>
<evidence type="ECO:0000313" key="5">
    <source>
        <dbReference type="Proteomes" id="UP000469523"/>
    </source>
</evidence>
<proteinExistence type="predicted"/>
<dbReference type="InterPro" id="IPR032485">
    <property type="entry name" value="LRP1-like_beta_prop"/>
</dbReference>
<dbReference type="PANTHER" id="PTHR46333">
    <property type="entry name" value="CYTOKINESIS PROTEIN 3"/>
    <property type="match status" value="1"/>
</dbReference>
<comment type="caution">
    <text evidence="4">The sequence shown here is derived from an EMBL/GenBank/DDBJ whole genome shotgun (WGS) entry which is preliminary data.</text>
</comment>
<feature type="chain" id="PRO_5038423953" evidence="1">
    <location>
        <begin position="25"/>
        <end position="620"/>
    </location>
</feature>
<dbReference type="SMART" id="SM00460">
    <property type="entry name" value="TGc"/>
    <property type="match status" value="1"/>
</dbReference>
<dbReference type="GO" id="GO:0005737">
    <property type="term" value="C:cytoplasm"/>
    <property type="evidence" value="ECO:0007669"/>
    <property type="project" value="TreeGrafter"/>
</dbReference>
<evidence type="ECO:0000313" key="4">
    <source>
        <dbReference type="EMBL" id="MSU00629.1"/>
    </source>
</evidence>
<dbReference type="PANTHER" id="PTHR46333:SF2">
    <property type="entry name" value="CYTOKINESIS PROTEIN 3"/>
    <property type="match status" value="1"/>
</dbReference>
<dbReference type="EMBL" id="VUNQ01000005">
    <property type="protein sequence ID" value="MSU00629.1"/>
    <property type="molecule type" value="Genomic_DNA"/>
</dbReference>
<organism evidence="4 5">
    <name type="scientific">Tissierella pigra</name>
    <dbReference type="NCBI Taxonomy" id="2607614"/>
    <lineage>
        <taxon>Bacteria</taxon>
        <taxon>Bacillati</taxon>
        <taxon>Bacillota</taxon>
        <taxon>Tissierellia</taxon>
        <taxon>Tissierellales</taxon>
        <taxon>Tissierellaceae</taxon>
        <taxon>Tissierella</taxon>
    </lineage>
</organism>
<dbReference type="InterPro" id="IPR052557">
    <property type="entry name" value="CAP/Cytokinesis_protein"/>
</dbReference>
<dbReference type="RefSeq" id="WP_154439052.1">
    <property type="nucleotide sequence ID" value="NZ_VUNQ01000005.1"/>
</dbReference>
<protein>
    <submittedName>
        <fullName evidence="4">DUF5050 domain-containing protein</fullName>
    </submittedName>
</protein>
<dbReference type="Gene3D" id="3.10.620.30">
    <property type="match status" value="1"/>
</dbReference>
<dbReference type="Pfam" id="PF02368">
    <property type="entry name" value="Big_2"/>
    <property type="match status" value="1"/>
</dbReference>
<keyword evidence="5" id="KW-1185">Reference proteome</keyword>
<dbReference type="Gene3D" id="2.60.40.1080">
    <property type="match status" value="1"/>
</dbReference>
<feature type="domain" description="Transglutaminase-like" evidence="2">
    <location>
        <begin position="216"/>
        <end position="272"/>
    </location>
</feature>
<dbReference type="Pfam" id="PF16472">
    <property type="entry name" value="DUF5050"/>
    <property type="match status" value="1"/>
</dbReference>
<feature type="signal peptide" evidence="1">
    <location>
        <begin position="1"/>
        <end position="24"/>
    </location>
</feature>
<name>A0A6N7XF68_9FIRM</name>
<gene>
    <name evidence="4" type="ORF">FYJ83_03995</name>
</gene>
<dbReference type="InterPro" id="IPR003343">
    <property type="entry name" value="Big_2"/>
</dbReference>
<dbReference type="InterPro" id="IPR002931">
    <property type="entry name" value="Transglutaminase-like"/>
</dbReference>
<keyword evidence="1" id="KW-0732">Signal</keyword>
<dbReference type="InterPro" id="IPR008964">
    <property type="entry name" value="Invasin/intimin_cell_adhesion"/>
</dbReference>
<dbReference type="Proteomes" id="UP000469523">
    <property type="component" value="Unassembled WGS sequence"/>
</dbReference>
<dbReference type="AlphaFoldDB" id="A0A6N7XF68"/>
<accession>A0A6N7XF68</accession>
<dbReference type="SMART" id="SM00635">
    <property type="entry name" value="BID_2"/>
    <property type="match status" value="1"/>
</dbReference>
<evidence type="ECO:0000256" key="1">
    <source>
        <dbReference type="SAM" id="SignalP"/>
    </source>
</evidence>
<dbReference type="InterPro" id="IPR038765">
    <property type="entry name" value="Papain-like_cys_pep_sf"/>
</dbReference>
<evidence type="ECO:0000259" key="3">
    <source>
        <dbReference type="SMART" id="SM00635"/>
    </source>
</evidence>
<feature type="domain" description="BIG2" evidence="3">
    <location>
        <begin position="432"/>
        <end position="510"/>
    </location>
</feature>
<reference evidence="4 5" key="1">
    <citation type="submission" date="2019-09" db="EMBL/GenBank/DDBJ databases">
        <title>In-depth cultivation of the pig gut microbiome towards novel bacterial diversity and tailored functional studies.</title>
        <authorList>
            <person name="Wylensek D."/>
            <person name="Hitch T.C.A."/>
            <person name="Clavel T."/>
        </authorList>
    </citation>
    <scope>NUCLEOTIDE SEQUENCE [LARGE SCALE GENOMIC DNA]</scope>
    <source>
        <strain evidence="4 5">WCA3-693-APC-4?</strain>
    </source>
</reference>
<sequence>MQRNKGLISLVLLFTILLSTTTYADVLEESVLIEEIEELPQILEINSEIKYGPFSTDYIEPRLFYDNISIDSIESIDIAHSYEELKETIYKHMKNYEYSFSINYKGDTSDLKNDISRIWEEIFESDHYLYGTVSTYGEYKSIGYENDVTIDFTSFTYHTNKVQEKFVDSKVADVVNQIIEPNMNEFQKVKAINDWVVNNTRYNEDTTTSPHAAYTLFNEGEGVCQAYALATLRLLEEEGFEVKYVTGKVGEIPHGWNLVKVDGKWYHLDTTWNDPVSVAGDILSYKYFLISDKSIETDHERDERSKAYPKATDTYYETMRYIKNPVELDNSLFYIKDLDTDDYKLYKLKLDTMTETQLTNHNVQFIAGYEDWIYYSNYSYGGYIFKIKIDGTDNIQLNNVNSKDLYIDFPYLHFYDYTNKKDDKLAIDEIIGVTGISLNRTEDITLILGGQPVRLEARVEPLDVTNKSIIWTSSNKAVATVEDGLITAKAKGETIITVTTADGKFSDSVNVEVKDGYKILDLNDKKIDTGYSWTIKLNKSVKEDTVDFNSVYVENEFGERLHLSDFDVKVLDEDPTLIAVINKNVYEKDKLYYIVIENTLVSTKENEVLKEAVKMPFIIK</sequence>
<dbReference type="SUPFAM" id="SSF54001">
    <property type="entry name" value="Cysteine proteinases"/>
    <property type="match status" value="1"/>
</dbReference>
<evidence type="ECO:0000259" key="2">
    <source>
        <dbReference type="SMART" id="SM00460"/>
    </source>
</evidence>